<evidence type="ECO:0000259" key="3">
    <source>
        <dbReference type="Pfam" id="PF05585"/>
    </source>
</evidence>
<evidence type="ECO:0000313" key="5">
    <source>
        <dbReference type="Proteomes" id="UP001249851"/>
    </source>
</evidence>
<keyword evidence="5" id="KW-1185">Reference proteome</keyword>
<organism evidence="4 5">
    <name type="scientific">Acropora cervicornis</name>
    <name type="common">Staghorn coral</name>
    <dbReference type="NCBI Taxonomy" id="6130"/>
    <lineage>
        <taxon>Eukaryota</taxon>
        <taxon>Metazoa</taxon>
        <taxon>Cnidaria</taxon>
        <taxon>Anthozoa</taxon>
        <taxon>Hexacorallia</taxon>
        <taxon>Scleractinia</taxon>
        <taxon>Astrocoeniina</taxon>
        <taxon>Acroporidae</taxon>
        <taxon>Acropora</taxon>
    </lineage>
</organism>
<accession>A0AAD9UWG4</accession>
<dbReference type="Pfam" id="PF03564">
    <property type="entry name" value="DUF1759"/>
    <property type="match status" value="1"/>
</dbReference>
<dbReference type="AlphaFoldDB" id="A0AAD9UWG4"/>
<dbReference type="InterPro" id="IPR008042">
    <property type="entry name" value="Retrotrans_Pao"/>
</dbReference>
<sequence>MTEALPNHSTSRAGFRAHLTKLLEKAGTLMDKEMPSEVELVSLKNTLEQLARKRDKLKDLDERIAALLEEPDEIEKEAFETEDIQDSIDETSLQISSFLALVSSKKTFSTVPLNATGKSLPLAHENTSEKVASGNQPTPPETSTPKVNGQSGLPLEPQGATDEILQVSPQVIQDSSNVQPPQQNLPVPTLNSAPHNNSSHNHSSRLPKLNLPTFSGNLLRWEHFGQPNKIINAHMQALLDLPKPIYELSSLQVFYDTMENHVRGLESLGRSHESYGDLLVPIVLGMLPCDMRTNLARDHDSHEWKFQQLRESILKEIRILEIGVHTNPSSHTASAAPSTAHDHATLAPVHPTPPTSTPHLGQTSLLKTAIATVCTDYICCEANILFDEGAQRSFITRTLANQMGLETKENESIHLSAFGGQASAVRHLPLVTLNVVTASGEKIPPRVLVVEKIATPLQIHPQQGVEHLPHLRGLKLAHLITFDENFAVSLLIGADHYWDLVKDHVIRGPGPTAIASKLGYLLSGPMPTSSGTSSTTVVNLLQTISSTKGDELDLEKFWSLETMGISPQSEKNDHEVFLENYISDSITRNDDGSYNAKFPWKDDSPMLPTNYNKCQQRTRSMICRLAATPELLHTYGNIIPEHEAHGFIERVADPQPTDKAHYIPHHPVKKDSATTPIRIVYDCSFHSSPDNHSLNDCLLVGPPFLNMCSILLRFRTFTYGLSTDIEKAFLHAGLDDSDRDFTRFFWLSNPKDPESKFQVFRFKTVLFGSASSPFMLNATLHHHLNHYDTPVAEDMKENIYVDNIISGCDQELEALAYYKEARSLMNEAHFNLRSWSSNSSSLTDQAAKDGTADSNEIVNILGLKWDPSTGTISLTSSKDESTSQLVTKHKVLQVSSKVYDPLGLLSPVTIRAKLLIQELWQQQLEWDEPLSPERTSQWHEVAQNIEAAATITLPRCFFPSSEMQSTTPYLLVFADASPKTYGAVSYITSGNQCSLVMAKSRVAPLKKLTLPQLELMAALTGARLASFVSQALKSRYPNLKIKLWSDSEIVLHWLSSSKRLKQFVANRTKEIKGMFPIPYCNHCLTADNPADFLTRGISAEQLQHSSLWKHGPQWLLSESQWPHWKPSSPSPESLAVT</sequence>
<evidence type="ECO:0000313" key="4">
    <source>
        <dbReference type="EMBL" id="KAK2552481.1"/>
    </source>
</evidence>
<feature type="region of interest" description="Disordered" evidence="2">
    <location>
        <begin position="126"/>
        <end position="157"/>
    </location>
</feature>
<dbReference type="EMBL" id="JARQWQ010000087">
    <property type="protein sequence ID" value="KAK2552481.1"/>
    <property type="molecule type" value="Genomic_DNA"/>
</dbReference>
<dbReference type="InterPro" id="IPR043502">
    <property type="entry name" value="DNA/RNA_pol_sf"/>
</dbReference>
<gene>
    <name evidence="4" type="ORF">P5673_026575</name>
</gene>
<feature type="compositionally biased region" description="Low complexity" evidence="2">
    <location>
        <begin position="177"/>
        <end position="201"/>
    </location>
</feature>
<name>A0AAD9UWG4_ACRCE</name>
<keyword evidence="1" id="KW-0175">Coiled coil</keyword>
<evidence type="ECO:0000256" key="2">
    <source>
        <dbReference type="SAM" id="MobiDB-lite"/>
    </source>
</evidence>
<comment type="caution">
    <text evidence="4">The sequence shown here is derived from an EMBL/GenBank/DDBJ whole genome shotgun (WGS) entry which is preliminary data.</text>
</comment>
<protein>
    <recommendedName>
        <fullName evidence="3">DUF1758 domain-containing protein</fullName>
    </recommendedName>
</protein>
<feature type="region of interest" description="Disordered" evidence="2">
    <location>
        <begin position="175"/>
        <end position="208"/>
    </location>
</feature>
<dbReference type="SUPFAM" id="SSF56672">
    <property type="entry name" value="DNA/RNA polymerases"/>
    <property type="match status" value="1"/>
</dbReference>
<dbReference type="PANTHER" id="PTHR47331">
    <property type="entry name" value="PHD-TYPE DOMAIN-CONTAINING PROTEIN"/>
    <property type="match status" value="1"/>
</dbReference>
<feature type="domain" description="DUF1758" evidence="3">
    <location>
        <begin position="381"/>
        <end position="524"/>
    </location>
</feature>
<feature type="coiled-coil region" evidence="1">
    <location>
        <begin position="40"/>
        <end position="77"/>
    </location>
</feature>
<dbReference type="PANTHER" id="PTHR47331:SF1">
    <property type="entry name" value="GAG-LIKE PROTEIN"/>
    <property type="match status" value="1"/>
</dbReference>
<reference evidence="4" key="1">
    <citation type="journal article" date="2023" name="G3 (Bethesda)">
        <title>Whole genome assembly and annotation of the endangered Caribbean coral Acropora cervicornis.</title>
        <authorList>
            <person name="Selwyn J.D."/>
            <person name="Vollmer S.V."/>
        </authorList>
    </citation>
    <scope>NUCLEOTIDE SEQUENCE</scope>
    <source>
        <strain evidence="4">K2</strain>
    </source>
</reference>
<dbReference type="InterPro" id="IPR008737">
    <property type="entry name" value="DUF1758"/>
</dbReference>
<reference evidence="4" key="2">
    <citation type="journal article" date="2023" name="Science">
        <title>Genomic signatures of disease resistance in endangered staghorn corals.</title>
        <authorList>
            <person name="Vollmer S.V."/>
            <person name="Selwyn J.D."/>
            <person name="Despard B.A."/>
            <person name="Roesel C.L."/>
        </authorList>
    </citation>
    <scope>NUCLEOTIDE SEQUENCE</scope>
    <source>
        <strain evidence="4">K2</strain>
    </source>
</reference>
<dbReference type="Pfam" id="PF05585">
    <property type="entry name" value="DUF1758"/>
    <property type="match status" value="1"/>
</dbReference>
<dbReference type="Proteomes" id="UP001249851">
    <property type="component" value="Unassembled WGS sequence"/>
</dbReference>
<proteinExistence type="predicted"/>
<evidence type="ECO:0000256" key="1">
    <source>
        <dbReference type="SAM" id="Coils"/>
    </source>
</evidence>
<dbReference type="InterPro" id="IPR005312">
    <property type="entry name" value="DUF1759"/>
</dbReference>
<dbReference type="Pfam" id="PF05380">
    <property type="entry name" value="Peptidase_A17"/>
    <property type="match status" value="1"/>
</dbReference>